<evidence type="ECO:0000256" key="5">
    <source>
        <dbReference type="ARBA" id="ARBA00022737"/>
    </source>
</evidence>
<dbReference type="Gene3D" id="3.30.160.60">
    <property type="entry name" value="Classic Zinc Finger"/>
    <property type="match status" value="1"/>
</dbReference>
<proteinExistence type="inferred from homology"/>
<gene>
    <name evidence="12" type="ORF">ASPWEDRAFT_46128</name>
</gene>
<evidence type="ECO:0000259" key="11">
    <source>
        <dbReference type="PROSITE" id="PS50157"/>
    </source>
</evidence>
<evidence type="ECO:0000256" key="3">
    <source>
        <dbReference type="ARBA" id="ARBA00022517"/>
    </source>
</evidence>
<dbReference type="InterPro" id="IPR022755">
    <property type="entry name" value="Znf_C2H2_jaz"/>
</dbReference>
<dbReference type="PROSITE" id="PS00028">
    <property type="entry name" value="ZINC_FINGER_C2H2_1"/>
    <property type="match status" value="2"/>
</dbReference>
<dbReference type="Pfam" id="PF12171">
    <property type="entry name" value="zf-C2H2_jaz"/>
    <property type="match status" value="1"/>
</dbReference>
<dbReference type="InterPro" id="IPR013087">
    <property type="entry name" value="Znf_C2H2_type"/>
</dbReference>
<feature type="domain" description="C2H2-type" evidence="11">
    <location>
        <begin position="74"/>
        <end position="103"/>
    </location>
</feature>
<dbReference type="Pfam" id="PF12756">
    <property type="entry name" value="zf-C2H2_2"/>
    <property type="match status" value="1"/>
</dbReference>
<evidence type="ECO:0000256" key="2">
    <source>
        <dbReference type="ARBA" id="ARBA00022490"/>
    </source>
</evidence>
<feature type="region of interest" description="Disordered" evidence="10">
    <location>
        <begin position="90"/>
        <end position="136"/>
    </location>
</feature>
<dbReference type="EMBL" id="KV878217">
    <property type="protein sequence ID" value="OJJ30524.1"/>
    <property type="molecule type" value="Genomic_DNA"/>
</dbReference>
<evidence type="ECO:0000256" key="6">
    <source>
        <dbReference type="ARBA" id="ARBA00022771"/>
    </source>
</evidence>
<dbReference type="SUPFAM" id="SSF57667">
    <property type="entry name" value="beta-beta-alpha zinc fingers"/>
    <property type="match status" value="2"/>
</dbReference>
<evidence type="ECO:0000256" key="1">
    <source>
        <dbReference type="ARBA" id="ARBA00004496"/>
    </source>
</evidence>
<dbReference type="InterPro" id="IPR041661">
    <property type="entry name" value="ZN622/Rei1/Reh1_Znf-C2H2"/>
</dbReference>
<evidence type="ECO:0000313" key="13">
    <source>
        <dbReference type="Proteomes" id="UP000184383"/>
    </source>
</evidence>
<name>A0A1L9R6J0_ASPWE</name>
<comment type="subcellular location">
    <subcellularLocation>
        <location evidence="1">Cytoplasm</location>
    </subcellularLocation>
</comment>
<dbReference type="SMART" id="SM00451">
    <property type="entry name" value="ZnF_U1"/>
    <property type="match status" value="2"/>
</dbReference>
<protein>
    <recommendedName>
        <fullName evidence="11">C2H2-type domain-containing protein</fullName>
    </recommendedName>
</protein>
<feature type="region of interest" description="Disordered" evidence="10">
    <location>
        <begin position="271"/>
        <end position="315"/>
    </location>
</feature>
<dbReference type="VEuPathDB" id="FungiDB:ASPWEDRAFT_46128"/>
<evidence type="ECO:0000313" key="12">
    <source>
        <dbReference type="EMBL" id="OJJ30524.1"/>
    </source>
</evidence>
<dbReference type="SMART" id="SM00355">
    <property type="entry name" value="ZnF_C2H2"/>
    <property type="match status" value="4"/>
</dbReference>
<sequence>MSSAAPAPYTCNTCLVAFRSSDAQRDHMRRDWHLYNVKRRIVSLPPVPQELFNEKVLVAKASTTAAAAKASFEKTCVACQKTFFSENSFQNHVKSSKHKSRQAKANKEPADDTASVMSSTFSLGEPINKPRDGEADVSKVADNLKKTTIQEEGENDEEMEETAGVEEYSASRCLFCNHEASDIQENADHMLKTHGMFIPEKDYLVNIDGLVHYLYRKINENSECLYCHAIKNSPAAIRTHMRDKGHCMIAFETEEEQIEIGQYYDFRSTYEDDEDESMSDSPEAGGVKVSDGDEEGDGWETETSASSVDEDEMDSHKKAPVIYQTDYELHLPSGRSVGHRSLARYFRQNLHNYPTAEERQARQLAIENGEIEEEQKPRGRNQNRALISRANGGTGMIGASDAQKQAVTTTERKERARATRQELRYTARINRAANHQKHYRDPLLQ</sequence>
<dbReference type="PROSITE" id="PS50157">
    <property type="entry name" value="ZINC_FINGER_C2H2_2"/>
    <property type="match status" value="1"/>
</dbReference>
<dbReference type="InterPro" id="IPR040025">
    <property type="entry name" value="Znf622/Rei1/Reh1"/>
</dbReference>
<dbReference type="InterPro" id="IPR003604">
    <property type="entry name" value="Matrin/U1-like-C_Znf_C2H2"/>
</dbReference>
<keyword evidence="5" id="KW-0677">Repeat</keyword>
<reference evidence="13" key="1">
    <citation type="journal article" date="2017" name="Genome Biol.">
        <title>Comparative genomics reveals high biological diversity and specific adaptations in the industrially and medically important fungal genus Aspergillus.</title>
        <authorList>
            <person name="de Vries R.P."/>
            <person name="Riley R."/>
            <person name="Wiebenga A."/>
            <person name="Aguilar-Osorio G."/>
            <person name="Amillis S."/>
            <person name="Uchima C.A."/>
            <person name="Anderluh G."/>
            <person name="Asadollahi M."/>
            <person name="Askin M."/>
            <person name="Barry K."/>
            <person name="Battaglia E."/>
            <person name="Bayram O."/>
            <person name="Benocci T."/>
            <person name="Braus-Stromeyer S.A."/>
            <person name="Caldana C."/>
            <person name="Canovas D."/>
            <person name="Cerqueira G.C."/>
            <person name="Chen F."/>
            <person name="Chen W."/>
            <person name="Choi C."/>
            <person name="Clum A."/>
            <person name="Dos Santos R.A."/>
            <person name="Damasio A.R."/>
            <person name="Diallinas G."/>
            <person name="Emri T."/>
            <person name="Fekete E."/>
            <person name="Flipphi M."/>
            <person name="Freyberg S."/>
            <person name="Gallo A."/>
            <person name="Gournas C."/>
            <person name="Habgood R."/>
            <person name="Hainaut M."/>
            <person name="Harispe M.L."/>
            <person name="Henrissat B."/>
            <person name="Hilden K.S."/>
            <person name="Hope R."/>
            <person name="Hossain A."/>
            <person name="Karabika E."/>
            <person name="Karaffa L."/>
            <person name="Karanyi Z."/>
            <person name="Krasevec N."/>
            <person name="Kuo A."/>
            <person name="Kusch H."/>
            <person name="LaButti K."/>
            <person name="Lagendijk E.L."/>
            <person name="Lapidus A."/>
            <person name="Levasseur A."/>
            <person name="Lindquist E."/>
            <person name="Lipzen A."/>
            <person name="Logrieco A.F."/>
            <person name="MacCabe A."/>
            <person name="Maekelae M.R."/>
            <person name="Malavazi I."/>
            <person name="Melin P."/>
            <person name="Meyer V."/>
            <person name="Mielnichuk N."/>
            <person name="Miskei M."/>
            <person name="Molnar A.P."/>
            <person name="Mule G."/>
            <person name="Ngan C.Y."/>
            <person name="Orejas M."/>
            <person name="Orosz E."/>
            <person name="Ouedraogo J.P."/>
            <person name="Overkamp K.M."/>
            <person name="Park H.-S."/>
            <person name="Perrone G."/>
            <person name="Piumi F."/>
            <person name="Punt P.J."/>
            <person name="Ram A.F."/>
            <person name="Ramon A."/>
            <person name="Rauscher S."/>
            <person name="Record E."/>
            <person name="Riano-Pachon D.M."/>
            <person name="Robert V."/>
            <person name="Roehrig J."/>
            <person name="Ruller R."/>
            <person name="Salamov A."/>
            <person name="Salih N.S."/>
            <person name="Samson R.A."/>
            <person name="Sandor E."/>
            <person name="Sanguinetti M."/>
            <person name="Schuetze T."/>
            <person name="Sepcic K."/>
            <person name="Shelest E."/>
            <person name="Sherlock G."/>
            <person name="Sophianopoulou V."/>
            <person name="Squina F.M."/>
            <person name="Sun H."/>
            <person name="Susca A."/>
            <person name="Todd R.B."/>
            <person name="Tsang A."/>
            <person name="Unkles S.E."/>
            <person name="van de Wiele N."/>
            <person name="van Rossen-Uffink D."/>
            <person name="Oliveira J.V."/>
            <person name="Vesth T.C."/>
            <person name="Visser J."/>
            <person name="Yu J.-H."/>
            <person name="Zhou M."/>
            <person name="Andersen M.R."/>
            <person name="Archer D.B."/>
            <person name="Baker S.E."/>
            <person name="Benoit I."/>
            <person name="Brakhage A.A."/>
            <person name="Braus G.H."/>
            <person name="Fischer R."/>
            <person name="Frisvad J.C."/>
            <person name="Goldman G.H."/>
            <person name="Houbraken J."/>
            <person name="Oakley B."/>
            <person name="Pocsi I."/>
            <person name="Scazzocchio C."/>
            <person name="Seiboth B."/>
            <person name="vanKuyk P.A."/>
            <person name="Wortman J."/>
            <person name="Dyer P.S."/>
            <person name="Grigoriev I.V."/>
        </authorList>
    </citation>
    <scope>NUCLEOTIDE SEQUENCE [LARGE SCALE GENOMIC DNA]</scope>
    <source>
        <strain evidence="13">DTO 134E9</strain>
    </source>
</reference>
<comment type="similarity">
    <text evidence="8">Belongs to the REI1 family.</text>
</comment>
<evidence type="ECO:0000256" key="4">
    <source>
        <dbReference type="ARBA" id="ARBA00022723"/>
    </source>
</evidence>
<keyword evidence="13" id="KW-1185">Reference proteome</keyword>
<evidence type="ECO:0000256" key="7">
    <source>
        <dbReference type="ARBA" id="ARBA00022833"/>
    </source>
</evidence>
<evidence type="ECO:0000256" key="8">
    <source>
        <dbReference type="ARBA" id="ARBA00034126"/>
    </source>
</evidence>
<organism evidence="12 13">
    <name type="scientific">Aspergillus wentii DTO 134E9</name>
    <dbReference type="NCBI Taxonomy" id="1073089"/>
    <lineage>
        <taxon>Eukaryota</taxon>
        <taxon>Fungi</taxon>
        <taxon>Dikarya</taxon>
        <taxon>Ascomycota</taxon>
        <taxon>Pezizomycotina</taxon>
        <taxon>Eurotiomycetes</taxon>
        <taxon>Eurotiomycetidae</taxon>
        <taxon>Eurotiales</taxon>
        <taxon>Aspergillaceae</taxon>
        <taxon>Aspergillus</taxon>
        <taxon>Aspergillus subgen. Cremei</taxon>
    </lineage>
</organism>
<dbReference type="RefSeq" id="XP_040684201.1">
    <property type="nucleotide sequence ID" value="XM_040836697.1"/>
</dbReference>
<dbReference type="OrthoDB" id="19329at2759"/>
<dbReference type="PANTHER" id="PTHR13182">
    <property type="entry name" value="ZINC FINGER PROTEIN 622"/>
    <property type="match status" value="1"/>
</dbReference>
<keyword evidence="7" id="KW-0862">Zinc</keyword>
<dbReference type="PANTHER" id="PTHR13182:SF8">
    <property type="entry name" value="CYTOPLASMIC 60S SUBUNIT BIOGENESIS FACTOR ZNF622"/>
    <property type="match status" value="1"/>
</dbReference>
<dbReference type="Proteomes" id="UP000184383">
    <property type="component" value="Unassembled WGS sequence"/>
</dbReference>
<accession>A0A1L9R6J0</accession>
<evidence type="ECO:0000256" key="10">
    <source>
        <dbReference type="SAM" id="MobiDB-lite"/>
    </source>
</evidence>
<dbReference type="AlphaFoldDB" id="A0A1L9R6J0"/>
<keyword evidence="2" id="KW-0963">Cytoplasm</keyword>
<evidence type="ECO:0000256" key="9">
    <source>
        <dbReference type="PROSITE-ProRule" id="PRU00042"/>
    </source>
</evidence>
<keyword evidence="4" id="KW-0479">Metal-binding</keyword>
<feature type="compositionally biased region" description="Basic residues" evidence="10">
    <location>
        <begin position="94"/>
        <end position="104"/>
    </location>
</feature>
<dbReference type="GeneID" id="63752545"/>
<dbReference type="GO" id="GO:0003676">
    <property type="term" value="F:nucleic acid binding"/>
    <property type="evidence" value="ECO:0007669"/>
    <property type="project" value="InterPro"/>
</dbReference>
<dbReference type="GO" id="GO:0005737">
    <property type="term" value="C:cytoplasm"/>
    <property type="evidence" value="ECO:0007669"/>
    <property type="project" value="UniProtKB-SubCell"/>
</dbReference>
<dbReference type="GO" id="GO:0042273">
    <property type="term" value="P:ribosomal large subunit biogenesis"/>
    <property type="evidence" value="ECO:0007669"/>
    <property type="project" value="UniProtKB-ARBA"/>
</dbReference>
<dbReference type="STRING" id="1073089.A0A1L9R6J0"/>
<keyword evidence="3" id="KW-0690">Ribosome biogenesis</keyword>
<feature type="region of interest" description="Disordered" evidence="10">
    <location>
        <begin position="389"/>
        <end position="418"/>
    </location>
</feature>
<dbReference type="InterPro" id="IPR036236">
    <property type="entry name" value="Znf_C2H2_sf"/>
</dbReference>
<dbReference type="GO" id="GO:0030687">
    <property type="term" value="C:preribosome, large subunit precursor"/>
    <property type="evidence" value="ECO:0007669"/>
    <property type="project" value="TreeGrafter"/>
</dbReference>
<dbReference type="GO" id="GO:0008270">
    <property type="term" value="F:zinc ion binding"/>
    <property type="evidence" value="ECO:0007669"/>
    <property type="project" value="UniProtKB-KW"/>
</dbReference>
<keyword evidence="6 9" id="KW-0863">Zinc-finger</keyword>